<dbReference type="EMBL" id="BK015749">
    <property type="protein sequence ID" value="DAE23216.1"/>
    <property type="molecule type" value="Genomic_DNA"/>
</dbReference>
<name>A0A8S5QVY4_9CAUD</name>
<reference evidence="1" key="1">
    <citation type="journal article" date="2021" name="Proc. Natl. Acad. Sci. U.S.A.">
        <title>A Catalog of Tens of Thousands of Viruses from Human Metagenomes Reveals Hidden Associations with Chronic Diseases.</title>
        <authorList>
            <person name="Tisza M.J."/>
            <person name="Buck C.B."/>
        </authorList>
    </citation>
    <scope>NUCLEOTIDE SEQUENCE</scope>
    <source>
        <strain evidence="1">CtQNW6</strain>
    </source>
</reference>
<protein>
    <submittedName>
        <fullName evidence="1">Uncharacterized protein</fullName>
    </submittedName>
</protein>
<proteinExistence type="predicted"/>
<organism evidence="1">
    <name type="scientific">Siphoviridae sp. ctQNW6</name>
    <dbReference type="NCBI Taxonomy" id="2826328"/>
    <lineage>
        <taxon>Viruses</taxon>
        <taxon>Duplodnaviria</taxon>
        <taxon>Heunggongvirae</taxon>
        <taxon>Uroviricota</taxon>
        <taxon>Caudoviricetes</taxon>
    </lineage>
</organism>
<sequence length="40" mass="4701">MTIIIAVIFAIAILTVLIVPAIEDEIEYREWLDESKKRRK</sequence>
<accession>A0A8S5QVY4</accession>
<evidence type="ECO:0000313" key="1">
    <source>
        <dbReference type="EMBL" id="DAE23216.1"/>
    </source>
</evidence>